<dbReference type="EMBL" id="JAOPMD010000015">
    <property type="protein sequence ID" value="MDH7899995.1"/>
    <property type="molecule type" value="Genomic_DNA"/>
</dbReference>
<dbReference type="Proteomes" id="UP001157379">
    <property type="component" value="Unassembled WGS sequence"/>
</dbReference>
<evidence type="ECO:0000256" key="2">
    <source>
        <dbReference type="SAM" id="Phobius"/>
    </source>
</evidence>
<feature type="compositionally biased region" description="Basic and acidic residues" evidence="1">
    <location>
        <begin position="105"/>
        <end position="123"/>
    </location>
</feature>
<dbReference type="RefSeq" id="WP_154304008.1">
    <property type="nucleotide sequence ID" value="NZ_CP026729.1"/>
</dbReference>
<protein>
    <submittedName>
        <fullName evidence="3">Molecular chaperone</fullName>
    </submittedName>
</protein>
<evidence type="ECO:0000313" key="4">
    <source>
        <dbReference type="Proteomes" id="UP001157379"/>
    </source>
</evidence>
<reference evidence="3" key="2">
    <citation type="submission" date="2023-04" db="EMBL/GenBank/DDBJ databases">
        <authorList>
            <person name="Orihara K."/>
        </authorList>
    </citation>
    <scope>NUCLEOTIDE SEQUENCE</scope>
    <source>
        <strain evidence="3">YIT 13057</strain>
    </source>
</reference>
<organism evidence="3 4">
    <name type="scientific">Bifidobacterium catenulatum subsp. kashiwanohense</name>
    <dbReference type="NCBI Taxonomy" id="630129"/>
    <lineage>
        <taxon>Bacteria</taxon>
        <taxon>Bacillati</taxon>
        <taxon>Actinomycetota</taxon>
        <taxon>Actinomycetes</taxon>
        <taxon>Bifidobacteriales</taxon>
        <taxon>Bifidobacteriaceae</taxon>
        <taxon>Bifidobacterium</taxon>
    </lineage>
</organism>
<comment type="caution">
    <text evidence="3">The sequence shown here is derived from an EMBL/GenBank/DDBJ whole genome shotgun (WGS) entry which is preliminary data.</text>
</comment>
<feature type="compositionally biased region" description="Basic and acidic residues" evidence="1">
    <location>
        <begin position="376"/>
        <end position="397"/>
    </location>
</feature>
<keyword evidence="2" id="KW-0812">Transmembrane</keyword>
<feature type="compositionally biased region" description="Low complexity" evidence="1">
    <location>
        <begin position="398"/>
        <end position="437"/>
    </location>
</feature>
<feature type="region of interest" description="Disordered" evidence="1">
    <location>
        <begin position="82"/>
        <end position="123"/>
    </location>
</feature>
<gene>
    <name evidence="3" type="ORF">OB936_07245</name>
</gene>
<evidence type="ECO:0000313" key="3">
    <source>
        <dbReference type="EMBL" id="MDH7899995.1"/>
    </source>
</evidence>
<evidence type="ECO:0000256" key="1">
    <source>
        <dbReference type="SAM" id="MobiDB-lite"/>
    </source>
</evidence>
<dbReference type="AlphaFoldDB" id="A0AAJ1PAK5"/>
<feature type="transmembrane region" description="Helical" evidence="2">
    <location>
        <begin position="192"/>
        <end position="210"/>
    </location>
</feature>
<accession>A0AAJ1PAK5</accession>
<proteinExistence type="predicted"/>
<feature type="compositionally biased region" description="Low complexity" evidence="1">
    <location>
        <begin position="445"/>
        <end position="465"/>
    </location>
</feature>
<feature type="region of interest" description="Disordered" evidence="1">
    <location>
        <begin position="376"/>
        <end position="485"/>
    </location>
</feature>
<name>A0AAJ1PAK5_9BIFI</name>
<keyword evidence="2" id="KW-1133">Transmembrane helix</keyword>
<reference evidence="3" key="1">
    <citation type="journal article" date="2023" name="Gut Microbes">
        <title>Characterization of Bifidobacterium kashiwanohense that utilizes both milk- and plant-derived oligosaccharides.</title>
        <authorList>
            <person name="Orihara K."/>
            <person name="Yahagi K."/>
            <person name="Saito Y."/>
            <person name="Watanabe Y."/>
            <person name="Sasai T."/>
            <person name="Hara T."/>
            <person name="Tsukuda N."/>
            <person name="Oki K."/>
            <person name="Fujimoto J."/>
            <person name="Matsuki T."/>
        </authorList>
    </citation>
    <scope>NUCLEOTIDE SEQUENCE</scope>
    <source>
        <strain evidence="3">YIT 13057</strain>
    </source>
</reference>
<sequence>MTRIDRKTGEPILSPKLTVDQLYAMANEPGWRPWMRLIAEHPHAWPELAEWWHTAQEQGFDTAGAAPLPPASMRGRRRVAIPSAPLPPEDEPGQEPVPASMESVDETRTAEPEQSHPDDSAEKALKDADGDFAALEQVAAPEPTTMSLPPISEPEPTETGKTERPGGLSAAVTYSADLDDLKVRRVFPAGKALVAIVMAASLIAVSWMGLQIKNRHVAAMRQEAHETAISACDSAEATRRTIQSDLDRTTAKASKLLKGTSRGQVADPKTLDALNLLLGAKTTTISGSCASDAATSDLDRTTASLHRTTKELKNRLTDLKAATKAVADSKLDKTVDDANALYKQTDGRVADDKTRETLLKAVKTRDADAIAKAVKEVNESKTAKEKADAEAKAKAEQEAAAAAAAAQQQAQASQSQSAPQRQTPSYSGGSQSQSQGSSGSGSGTGRRPSSGGSSSSTNTGGASPGWSVPTPSDGGTGLPGSDPGL</sequence>
<keyword evidence="2" id="KW-0472">Membrane</keyword>
<feature type="region of interest" description="Disordered" evidence="1">
    <location>
        <begin position="140"/>
        <end position="167"/>
    </location>
</feature>